<organism evidence="1 2">
    <name type="scientific">Hyalomma asiaticum</name>
    <name type="common">Tick</name>
    <dbReference type="NCBI Taxonomy" id="266040"/>
    <lineage>
        <taxon>Eukaryota</taxon>
        <taxon>Metazoa</taxon>
        <taxon>Ecdysozoa</taxon>
        <taxon>Arthropoda</taxon>
        <taxon>Chelicerata</taxon>
        <taxon>Arachnida</taxon>
        <taxon>Acari</taxon>
        <taxon>Parasitiformes</taxon>
        <taxon>Ixodida</taxon>
        <taxon>Ixodoidea</taxon>
        <taxon>Ixodidae</taxon>
        <taxon>Hyalomminae</taxon>
        <taxon>Hyalomma</taxon>
    </lineage>
</organism>
<evidence type="ECO:0000313" key="2">
    <source>
        <dbReference type="Proteomes" id="UP000821845"/>
    </source>
</evidence>
<reference evidence="1" key="1">
    <citation type="submission" date="2020-05" db="EMBL/GenBank/DDBJ databases">
        <title>Large-scale comparative analyses of tick genomes elucidate their genetic diversity and vector capacities.</title>
        <authorList>
            <person name="Jia N."/>
            <person name="Wang J."/>
            <person name="Shi W."/>
            <person name="Du L."/>
            <person name="Sun Y."/>
            <person name="Zhan W."/>
            <person name="Jiang J."/>
            <person name="Wang Q."/>
            <person name="Zhang B."/>
            <person name="Ji P."/>
            <person name="Sakyi L.B."/>
            <person name="Cui X."/>
            <person name="Yuan T."/>
            <person name="Jiang B."/>
            <person name="Yang W."/>
            <person name="Lam T.T.-Y."/>
            <person name="Chang Q."/>
            <person name="Ding S."/>
            <person name="Wang X."/>
            <person name="Zhu J."/>
            <person name="Ruan X."/>
            <person name="Zhao L."/>
            <person name="Wei J."/>
            <person name="Que T."/>
            <person name="Du C."/>
            <person name="Cheng J."/>
            <person name="Dai P."/>
            <person name="Han X."/>
            <person name="Huang E."/>
            <person name="Gao Y."/>
            <person name="Liu J."/>
            <person name="Shao H."/>
            <person name="Ye R."/>
            <person name="Li L."/>
            <person name="Wei W."/>
            <person name="Wang X."/>
            <person name="Wang C."/>
            <person name="Yang T."/>
            <person name="Huo Q."/>
            <person name="Li W."/>
            <person name="Guo W."/>
            <person name="Chen H."/>
            <person name="Zhou L."/>
            <person name="Ni X."/>
            <person name="Tian J."/>
            <person name="Zhou Y."/>
            <person name="Sheng Y."/>
            <person name="Liu T."/>
            <person name="Pan Y."/>
            <person name="Xia L."/>
            <person name="Li J."/>
            <person name="Zhao F."/>
            <person name="Cao W."/>
        </authorList>
    </citation>
    <scope>NUCLEOTIDE SEQUENCE</scope>
    <source>
        <strain evidence="1">Hyas-2018</strain>
    </source>
</reference>
<protein>
    <submittedName>
        <fullName evidence="1">Uncharacterized protein</fullName>
    </submittedName>
</protein>
<gene>
    <name evidence="1" type="ORF">HPB50_005194</name>
</gene>
<sequence>MRRPRTEASLARATERERLIHCRLARRAAGMLMRRTYSLFIKRTAGRPVHSDVLGPVDKKVLLVPANAHSKWIKVCVHQKTTAYYTIQCLQDSFYRFDVRYAIAIETRSKFVSEEFKCYVKDFVTFLLTYTTRRLRLNEKRQDTFSLDSQLRTRLHAIEPSVGKKVAQQKLAYTMLSEIRERLFNISDEVLSKSSDLRAAVAPYFIQGSS</sequence>
<evidence type="ECO:0000313" key="1">
    <source>
        <dbReference type="EMBL" id="KAH6929716.1"/>
    </source>
</evidence>
<keyword evidence="2" id="KW-1185">Reference proteome</keyword>
<name>A0ACB7S465_HYAAI</name>
<comment type="caution">
    <text evidence="1">The sequence shown here is derived from an EMBL/GenBank/DDBJ whole genome shotgun (WGS) entry which is preliminary data.</text>
</comment>
<dbReference type="Proteomes" id="UP000821845">
    <property type="component" value="Chromosome 5"/>
</dbReference>
<proteinExistence type="predicted"/>
<accession>A0ACB7S465</accession>
<dbReference type="EMBL" id="CM023485">
    <property type="protein sequence ID" value="KAH6929716.1"/>
    <property type="molecule type" value="Genomic_DNA"/>
</dbReference>